<keyword evidence="2" id="KW-1133">Transmembrane helix</keyword>
<dbReference type="EMBL" id="JAVXUP010000797">
    <property type="protein sequence ID" value="KAK3020738.1"/>
    <property type="molecule type" value="Genomic_DNA"/>
</dbReference>
<gene>
    <name evidence="3" type="ORF">RJ639_047866</name>
</gene>
<organism evidence="3 4">
    <name type="scientific">Escallonia herrerae</name>
    <dbReference type="NCBI Taxonomy" id="1293975"/>
    <lineage>
        <taxon>Eukaryota</taxon>
        <taxon>Viridiplantae</taxon>
        <taxon>Streptophyta</taxon>
        <taxon>Embryophyta</taxon>
        <taxon>Tracheophyta</taxon>
        <taxon>Spermatophyta</taxon>
        <taxon>Magnoliopsida</taxon>
        <taxon>eudicotyledons</taxon>
        <taxon>Gunneridae</taxon>
        <taxon>Pentapetalae</taxon>
        <taxon>asterids</taxon>
        <taxon>campanulids</taxon>
        <taxon>Escalloniales</taxon>
        <taxon>Escalloniaceae</taxon>
        <taxon>Escallonia</taxon>
    </lineage>
</organism>
<accession>A0AA88W718</accession>
<keyword evidence="2" id="KW-0472">Membrane</keyword>
<proteinExistence type="predicted"/>
<name>A0AA88W718_9ASTE</name>
<feature type="region of interest" description="Disordered" evidence="1">
    <location>
        <begin position="81"/>
        <end position="108"/>
    </location>
</feature>
<evidence type="ECO:0000256" key="1">
    <source>
        <dbReference type="SAM" id="MobiDB-lite"/>
    </source>
</evidence>
<protein>
    <submittedName>
        <fullName evidence="3">Uncharacterized protein</fullName>
    </submittedName>
</protein>
<evidence type="ECO:0000256" key="2">
    <source>
        <dbReference type="SAM" id="Phobius"/>
    </source>
</evidence>
<keyword evidence="2" id="KW-0812">Transmembrane</keyword>
<feature type="transmembrane region" description="Helical" evidence="2">
    <location>
        <begin position="155"/>
        <end position="172"/>
    </location>
</feature>
<dbReference type="Proteomes" id="UP001188597">
    <property type="component" value="Unassembled WGS sequence"/>
</dbReference>
<evidence type="ECO:0000313" key="3">
    <source>
        <dbReference type="EMBL" id="KAK3020738.1"/>
    </source>
</evidence>
<dbReference type="AlphaFoldDB" id="A0AA88W718"/>
<feature type="transmembrane region" description="Helical" evidence="2">
    <location>
        <begin position="6"/>
        <end position="25"/>
    </location>
</feature>
<keyword evidence="4" id="KW-1185">Reference proteome</keyword>
<reference evidence="3" key="1">
    <citation type="submission" date="2022-12" db="EMBL/GenBank/DDBJ databases">
        <title>Draft genome assemblies for two species of Escallonia (Escalloniales).</title>
        <authorList>
            <person name="Chanderbali A."/>
            <person name="Dervinis C."/>
            <person name="Anghel I."/>
            <person name="Soltis D."/>
            <person name="Soltis P."/>
            <person name="Zapata F."/>
        </authorList>
    </citation>
    <scope>NUCLEOTIDE SEQUENCE</scope>
    <source>
        <strain evidence="3">UCBG64.0493</strain>
        <tissue evidence="3">Leaf</tissue>
    </source>
</reference>
<feature type="transmembrane region" description="Helical" evidence="2">
    <location>
        <begin position="124"/>
        <end position="149"/>
    </location>
</feature>
<evidence type="ECO:0000313" key="4">
    <source>
        <dbReference type="Proteomes" id="UP001188597"/>
    </source>
</evidence>
<comment type="caution">
    <text evidence="3">The sequence shown here is derived from an EMBL/GenBank/DDBJ whole genome shotgun (WGS) entry which is preliminary data.</text>
</comment>
<sequence>MGRDDVISLLFLVMVCLGLYDCVFVEAARQGRFLSVVDKGEKSANHVDEAANRVLLGFGGGNGGGSGGGFGKGGSGYGSGSGSGWGSGEGKGGGGGGGGGDGGGDGSGNGGGGGGGGALVTMDIAMVVVMGVVVEVAMVAVDMVLVVVVGVEVEWAKVVVHMVMVVVMGVEVEVELAMAAMDMVLVWVKVVVLAAGMEVAMVQGVAEAVVEGLGREVMVEEKGPDGAGGRAQDQGMVMLGVLVQGAVEDQEAVVVKDMVNMGAMDLAMVRARGMEDPTLLQARTTKLQTCNKQCCNCGSEY</sequence>